<reference evidence="1 2" key="1">
    <citation type="submission" date="2021-04" db="EMBL/GenBank/DDBJ databases">
        <title>Whole-genome sequencing of Saccharopolyspora endophytica KCTC 19397.</title>
        <authorList>
            <person name="Ay H."/>
            <person name="Saygin H."/>
            <person name="Sahin N."/>
        </authorList>
    </citation>
    <scope>NUCLEOTIDE SEQUENCE [LARGE SCALE GENOMIC DNA]</scope>
    <source>
        <strain evidence="1 2">KCTC 19397</strain>
    </source>
</reference>
<protein>
    <submittedName>
        <fullName evidence="1">Uncharacterized protein</fullName>
    </submittedName>
</protein>
<evidence type="ECO:0000313" key="1">
    <source>
        <dbReference type="EMBL" id="MBQ0928579.1"/>
    </source>
</evidence>
<dbReference type="Proteomes" id="UP000674084">
    <property type="component" value="Unassembled WGS sequence"/>
</dbReference>
<accession>A0ABS5DQJ0</accession>
<dbReference type="RefSeq" id="WP_210973586.1">
    <property type="nucleotide sequence ID" value="NZ_JAGPXE010000021.1"/>
</dbReference>
<dbReference type="EMBL" id="JAGPXE010000021">
    <property type="protein sequence ID" value="MBQ0928579.1"/>
    <property type="molecule type" value="Genomic_DNA"/>
</dbReference>
<comment type="caution">
    <text evidence="1">The sequence shown here is derived from an EMBL/GenBank/DDBJ whole genome shotgun (WGS) entry which is preliminary data.</text>
</comment>
<keyword evidence="2" id="KW-1185">Reference proteome</keyword>
<name>A0ABS5DQJ0_9PSEU</name>
<proteinExistence type="predicted"/>
<sequence length="216" mass="23096">MHQPPRDVFDEIEQLLTSITGLTPPEPPSTAAGIWDVSGPDRMRAVLLGHVGLELIDIPRSQPFPAIAEQVGDPLPERVHYTPDVLIWVGDNSRYTGQLNDGATGIICELICDVANGTYPSTKHGRTHAQQLAATPDFIPHLYGPVVLTGATEHGEPAPLSDAFRQWFDAILDQVARTAHAQAAVVVDALLHLFGPLDVPRPDGADTDGPGTAGMN</sequence>
<evidence type="ECO:0000313" key="2">
    <source>
        <dbReference type="Proteomes" id="UP000674084"/>
    </source>
</evidence>
<gene>
    <name evidence="1" type="ORF">KBO27_31940</name>
</gene>
<organism evidence="1 2">
    <name type="scientific">Saccharopolyspora endophytica</name>
    <dbReference type="NCBI Taxonomy" id="543886"/>
    <lineage>
        <taxon>Bacteria</taxon>
        <taxon>Bacillati</taxon>
        <taxon>Actinomycetota</taxon>
        <taxon>Actinomycetes</taxon>
        <taxon>Pseudonocardiales</taxon>
        <taxon>Pseudonocardiaceae</taxon>
        <taxon>Saccharopolyspora</taxon>
    </lineage>
</organism>